<dbReference type="EMBL" id="GBRH01190243">
    <property type="protein sequence ID" value="JAE07653.1"/>
    <property type="molecule type" value="Transcribed_RNA"/>
</dbReference>
<sequence length="28" mass="3118">MLVCSLWGHLMYSSNGSTEGMMKAQLQN</sequence>
<proteinExistence type="predicted"/>
<accession>A0A0A9FHD1</accession>
<reference evidence="1" key="1">
    <citation type="submission" date="2014-09" db="EMBL/GenBank/DDBJ databases">
        <authorList>
            <person name="Magalhaes I.L.F."/>
            <person name="Oliveira U."/>
            <person name="Santos F.R."/>
            <person name="Vidigal T.H.D.A."/>
            <person name="Brescovit A.D."/>
            <person name="Santos A.J."/>
        </authorList>
    </citation>
    <scope>NUCLEOTIDE SEQUENCE</scope>
    <source>
        <tissue evidence="1">Shoot tissue taken approximately 20 cm above the soil surface</tissue>
    </source>
</reference>
<protein>
    <submittedName>
        <fullName evidence="1">Uncharacterized protein</fullName>
    </submittedName>
</protein>
<organism evidence="1">
    <name type="scientific">Arundo donax</name>
    <name type="common">Giant reed</name>
    <name type="synonym">Donax arundinaceus</name>
    <dbReference type="NCBI Taxonomy" id="35708"/>
    <lineage>
        <taxon>Eukaryota</taxon>
        <taxon>Viridiplantae</taxon>
        <taxon>Streptophyta</taxon>
        <taxon>Embryophyta</taxon>
        <taxon>Tracheophyta</taxon>
        <taxon>Spermatophyta</taxon>
        <taxon>Magnoliopsida</taxon>
        <taxon>Liliopsida</taxon>
        <taxon>Poales</taxon>
        <taxon>Poaceae</taxon>
        <taxon>PACMAD clade</taxon>
        <taxon>Arundinoideae</taxon>
        <taxon>Arundineae</taxon>
        <taxon>Arundo</taxon>
    </lineage>
</organism>
<reference evidence="1" key="2">
    <citation type="journal article" date="2015" name="Data Brief">
        <title>Shoot transcriptome of the giant reed, Arundo donax.</title>
        <authorList>
            <person name="Barrero R.A."/>
            <person name="Guerrero F.D."/>
            <person name="Moolhuijzen P."/>
            <person name="Goolsby J.A."/>
            <person name="Tidwell J."/>
            <person name="Bellgard S.E."/>
            <person name="Bellgard M.I."/>
        </authorList>
    </citation>
    <scope>NUCLEOTIDE SEQUENCE</scope>
    <source>
        <tissue evidence="1">Shoot tissue taken approximately 20 cm above the soil surface</tissue>
    </source>
</reference>
<dbReference type="AlphaFoldDB" id="A0A0A9FHD1"/>
<name>A0A0A9FHD1_ARUDO</name>
<evidence type="ECO:0000313" key="1">
    <source>
        <dbReference type="EMBL" id="JAE07653.1"/>
    </source>
</evidence>